<dbReference type="InterPro" id="IPR036217">
    <property type="entry name" value="MethylDNA_cys_MeTrfase_DNAb"/>
</dbReference>
<dbReference type="Pfam" id="PF01035">
    <property type="entry name" value="DNA_binding_1"/>
    <property type="match status" value="1"/>
</dbReference>
<protein>
    <submittedName>
        <fullName evidence="3">Cysteine methyltransferase</fullName>
    </submittedName>
</protein>
<keyword evidence="3" id="KW-0808">Transferase</keyword>
<dbReference type="KEGG" id="orn:DV701_11780"/>
<dbReference type="InterPro" id="IPR014048">
    <property type="entry name" value="MethylDNA_cys_MeTrfase_DNA-bd"/>
</dbReference>
<keyword evidence="1" id="KW-0227">DNA damage</keyword>
<evidence type="ECO:0000313" key="3">
    <source>
        <dbReference type="EMBL" id="AXH96706.1"/>
    </source>
</evidence>
<dbReference type="Proteomes" id="UP000253790">
    <property type="component" value="Chromosome"/>
</dbReference>
<organism evidence="3 4">
    <name type="scientific">Ornithinimicrobium avium</name>
    <dbReference type="NCBI Taxonomy" id="2283195"/>
    <lineage>
        <taxon>Bacteria</taxon>
        <taxon>Bacillati</taxon>
        <taxon>Actinomycetota</taxon>
        <taxon>Actinomycetes</taxon>
        <taxon>Micrococcales</taxon>
        <taxon>Ornithinimicrobiaceae</taxon>
        <taxon>Ornithinimicrobium</taxon>
    </lineage>
</organism>
<dbReference type="Gene3D" id="1.10.10.10">
    <property type="entry name" value="Winged helix-like DNA-binding domain superfamily/Winged helix DNA-binding domain"/>
    <property type="match status" value="1"/>
</dbReference>
<keyword evidence="4" id="KW-1185">Reference proteome</keyword>
<proteinExistence type="predicted"/>
<sequence length="96" mass="9920">MSEVEARVREAVRAVPPGAVVTYGDVAAAVGIGPRQAGRLVGRLSEDIPWWRVVHADGSTATCHGGTAGELLVAEGVSFHGARVDLGRHRDAGAPL</sequence>
<accession>A0A345NNU8</accession>
<dbReference type="CDD" id="cd06445">
    <property type="entry name" value="ATase"/>
    <property type="match status" value="1"/>
</dbReference>
<dbReference type="GO" id="GO:0006281">
    <property type="term" value="P:DNA repair"/>
    <property type="evidence" value="ECO:0007669"/>
    <property type="project" value="InterPro"/>
</dbReference>
<evidence type="ECO:0000313" key="4">
    <source>
        <dbReference type="Proteomes" id="UP000253790"/>
    </source>
</evidence>
<dbReference type="RefSeq" id="WP_114928491.1">
    <property type="nucleotide sequence ID" value="NZ_CP031229.1"/>
</dbReference>
<dbReference type="EMBL" id="CP031229">
    <property type="protein sequence ID" value="AXH96706.1"/>
    <property type="molecule type" value="Genomic_DNA"/>
</dbReference>
<evidence type="ECO:0000256" key="1">
    <source>
        <dbReference type="ARBA" id="ARBA00022763"/>
    </source>
</evidence>
<dbReference type="AlphaFoldDB" id="A0A345NNU8"/>
<dbReference type="PANTHER" id="PTHR42942">
    <property type="entry name" value="6-O-METHYLGUANINE DNA METHYLTRANSFERASE"/>
    <property type="match status" value="1"/>
</dbReference>
<keyword evidence="3" id="KW-0489">Methyltransferase</keyword>
<dbReference type="InterPro" id="IPR036388">
    <property type="entry name" value="WH-like_DNA-bd_sf"/>
</dbReference>
<name>A0A345NNU8_9MICO</name>
<evidence type="ECO:0000259" key="2">
    <source>
        <dbReference type="Pfam" id="PF01035"/>
    </source>
</evidence>
<dbReference type="OrthoDB" id="9132167at2"/>
<dbReference type="SUPFAM" id="SSF46767">
    <property type="entry name" value="Methylated DNA-protein cysteine methyltransferase, C-terminal domain"/>
    <property type="match status" value="1"/>
</dbReference>
<dbReference type="PANTHER" id="PTHR42942:SF1">
    <property type="entry name" value="ALKYLTRANSFERASE-LIKE PROTEIN 1"/>
    <property type="match status" value="1"/>
</dbReference>
<reference evidence="3 4" key="1">
    <citation type="submission" date="2018-07" db="EMBL/GenBank/DDBJ databases">
        <title>Complete genome sequencing of Ornithinimicrobium sp. AMA3305.</title>
        <authorList>
            <person name="Bae J.-W."/>
        </authorList>
    </citation>
    <scope>NUCLEOTIDE SEQUENCE [LARGE SCALE GENOMIC DNA]</scope>
    <source>
        <strain evidence="3 4">AMA3305</strain>
    </source>
</reference>
<dbReference type="GO" id="GO:0008168">
    <property type="term" value="F:methyltransferase activity"/>
    <property type="evidence" value="ECO:0007669"/>
    <property type="project" value="UniProtKB-KW"/>
</dbReference>
<feature type="domain" description="Methylated-DNA-[protein]-cysteine S-methyltransferase DNA binding" evidence="2">
    <location>
        <begin position="5"/>
        <end position="75"/>
    </location>
</feature>
<dbReference type="GO" id="GO:0032259">
    <property type="term" value="P:methylation"/>
    <property type="evidence" value="ECO:0007669"/>
    <property type="project" value="UniProtKB-KW"/>
</dbReference>
<dbReference type="InterPro" id="IPR052520">
    <property type="entry name" value="ATL_DNA_repair"/>
</dbReference>
<gene>
    <name evidence="3" type="ORF">DV701_11780</name>
</gene>